<dbReference type="Pfam" id="PF01709">
    <property type="entry name" value="Transcrip_reg"/>
    <property type="match status" value="1"/>
</dbReference>
<dbReference type="Pfam" id="PF20772">
    <property type="entry name" value="TACO1_YebC_N"/>
    <property type="match status" value="1"/>
</dbReference>
<dbReference type="GO" id="GO:0005737">
    <property type="term" value="C:cytoplasm"/>
    <property type="evidence" value="ECO:0007669"/>
    <property type="project" value="UniProtKB-ARBA"/>
</dbReference>
<organism evidence="4 5">
    <name type="scientific">Gymnopus androsaceus JB14</name>
    <dbReference type="NCBI Taxonomy" id="1447944"/>
    <lineage>
        <taxon>Eukaryota</taxon>
        <taxon>Fungi</taxon>
        <taxon>Dikarya</taxon>
        <taxon>Basidiomycota</taxon>
        <taxon>Agaricomycotina</taxon>
        <taxon>Agaricomycetes</taxon>
        <taxon>Agaricomycetidae</taxon>
        <taxon>Agaricales</taxon>
        <taxon>Marasmiineae</taxon>
        <taxon>Omphalotaceae</taxon>
        <taxon>Gymnopus</taxon>
    </lineage>
</organism>
<dbReference type="InterPro" id="IPR048300">
    <property type="entry name" value="TACO1_YebC-like_2nd/3rd_dom"/>
</dbReference>
<feature type="domain" description="TACO1/YebC-like second and third" evidence="2">
    <location>
        <begin position="123"/>
        <end position="283"/>
    </location>
</feature>
<dbReference type="Proteomes" id="UP000799118">
    <property type="component" value="Unassembled WGS sequence"/>
</dbReference>
<dbReference type="Gene3D" id="3.30.70.980">
    <property type="match status" value="2"/>
</dbReference>
<evidence type="ECO:0000259" key="2">
    <source>
        <dbReference type="Pfam" id="PF01709"/>
    </source>
</evidence>
<dbReference type="Gene3D" id="1.10.10.200">
    <property type="match status" value="1"/>
</dbReference>
<dbReference type="PANTHER" id="PTHR12532">
    <property type="entry name" value="TRANSLATIONAL ACTIVATOR OF CYTOCHROME C OXIDASE 1"/>
    <property type="match status" value="1"/>
</dbReference>
<dbReference type="PANTHER" id="PTHR12532:SF0">
    <property type="entry name" value="TRANSLATIONAL ACTIVATOR OF CYTOCHROME C OXIDASE 1"/>
    <property type="match status" value="1"/>
</dbReference>
<dbReference type="InterPro" id="IPR029072">
    <property type="entry name" value="YebC-like"/>
</dbReference>
<keyword evidence="5" id="KW-1185">Reference proteome</keyword>
<accession>A0A6A4ICH0</accession>
<comment type="similarity">
    <text evidence="1">Belongs to the TACO1 family.</text>
</comment>
<dbReference type="InterPro" id="IPR002876">
    <property type="entry name" value="Transcrip_reg_TACO1-like"/>
</dbReference>
<gene>
    <name evidence="4" type="ORF">BT96DRAFT_253094</name>
</gene>
<evidence type="ECO:0000259" key="3">
    <source>
        <dbReference type="Pfam" id="PF20772"/>
    </source>
</evidence>
<dbReference type="SUPFAM" id="SSF75625">
    <property type="entry name" value="YebC-like"/>
    <property type="match status" value="1"/>
</dbReference>
<evidence type="ECO:0000256" key="1">
    <source>
        <dbReference type="ARBA" id="ARBA00008724"/>
    </source>
</evidence>
<dbReference type="EMBL" id="ML769402">
    <property type="protein sequence ID" value="KAE9406435.1"/>
    <property type="molecule type" value="Genomic_DNA"/>
</dbReference>
<evidence type="ECO:0000313" key="5">
    <source>
        <dbReference type="Proteomes" id="UP000799118"/>
    </source>
</evidence>
<dbReference type="InterPro" id="IPR049083">
    <property type="entry name" value="TACO1_YebC_N"/>
</dbReference>
<name>A0A6A4ICH0_9AGAR</name>
<reference evidence="4" key="1">
    <citation type="journal article" date="2019" name="Environ. Microbiol.">
        <title>Fungal ecological strategies reflected in gene transcription - a case study of two litter decomposers.</title>
        <authorList>
            <person name="Barbi F."/>
            <person name="Kohler A."/>
            <person name="Barry K."/>
            <person name="Baskaran P."/>
            <person name="Daum C."/>
            <person name="Fauchery L."/>
            <person name="Ihrmark K."/>
            <person name="Kuo A."/>
            <person name="LaButti K."/>
            <person name="Lipzen A."/>
            <person name="Morin E."/>
            <person name="Grigoriev I.V."/>
            <person name="Henrissat B."/>
            <person name="Lindahl B."/>
            <person name="Martin F."/>
        </authorList>
    </citation>
    <scope>NUCLEOTIDE SEQUENCE</scope>
    <source>
        <strain evidence="4">JB14</strain>
    </source>
</reference>
<dbReference type="AlphaFoldDB" id="A0A6A4ICH0"/>
<feature type="domain" description="TACO1/YebC-like N-terminal" evidence="3">
    <location>
        <begin position="27"/>
        <end position="97"/>
    </location>
</feature>
<dbReference type="OrthoDB" id="2017544at2759"/>
<protein>
    <submittedName>
        <fullName evidence="4">YebC-like protein</fullName>
    </submittedName>
</protein>
<dbReference type="InterPro" id="IPR026564">
    <property type="entry name" value="Transcrip_reg_TACO1-like_dom3"/>
</dbReference>
<sequence>MFLRIRLVASPAQRYLSTSQARCAGHNKWTKIKQKKGANDASKSATYSRATQDILVAARTGGGVDPSKNTVLAVVLKRLKAQDVPKDNIAKALAKVNDLTPRQFVFIPTLPFEAAKVKSSGDTTTYEVIACNSVGMIIECATDNSNRTVKALREILNTRSARMAPVGFMFQRRGIVTVGMDKGDDFDDRLDAVAEMALLNGAVDFEELPMESESQSQVKFYCETSELSELTNALTQEPSVTLIGSELVYNPLEKTQVSDEDDEVLEELIQTVEAHDDVVRVSTTL</sequence>
<dbReference type="InterPro" id="IPR017856">
    <property type="entry name" value="Integrase-like_N"/>
</dbReference>
<evidence type="ECO:0000313" key="4">
    <source>
        <dbReference type="EMBL" id="KAE9406435.1"/>
    </source>
</evidence>
<proteinExistence type="inferred from homology"/>